<dbReference type="GO" id="GO:0034455">
    <property type="term" value="C:t-UTP complex"/>
    <property type="evidence" value="ECO:0007669"/>
    <property type="project" value="TreeGrafter"/>
</dbReference>
<dbReference type="InterPro" id="IPR012954">
    <property type="entry name" value="BP28_C_dom"/>
</dbReference>
<dbReference type="PANTHER" id="PTHR13457:SF1">
    <property type="entry name" value="HEAT REPEAT-CONTAINING PROTEIN 1"/>
    <property type="match status" value="1"/>
</dbReference>
<feature type="repeat" description="HEAT" evidence="8">
    <location>
        <begin position="612"/>
        <end position="635"/>
    </location>
</feature>
<dbReference type="Proteomes" id="UP000077266">
    <property type="component" value="Unassembled WGS sequence"/>
</dbReference>
<evidence type="ECO:0000259" key="10">
    <source>
        <dbReference type="SMART" id="SM01036"/>
    </source>
</evidence>
<dbReference type="InterPro" id="IPR021133">
    <property type="entry name" value="HEAT_type_2"/>
</dbReference>
<name>A0A165C8U1_EXIGL</name>
<evidence type="ECO:0000256" key="3">
    <source>
        <dbReference type="ARBA" id="ARBA00015399"/>
    </source>
</evidence>
<reference evidence="11 12" key="1">
    <citation type="journal article" date="2016" name="Mol. Biol. Evol.">
        <title>Comparative Genomics of Early-Diverging Mushroom-Forming Fungi Provides Insights into the Origins of Lignocellulose Decay Capabilities.</title>
        <authorList>
            <person name="Nagy L.G."/>
            <person name="Riley R."/>
            <person name="Tritt A."/>
            <person name="Adam C."/>
            <person name="Daum C."/>
            <person name="Floudas D."/>
            <person name="Sun H."/>
            <person name="Yadav J.S."/>
            <person name="Pangilinan J."/>
            <person name="Larsson K.H."/>
            <person name="Matsuura K."/>
            <person name="Barry K."/>
            <person name="Labutti K."/>
            <person name="Kuo R."/>
            <person name="Ohm R.A."/>
            <person name="Bhattacharya S.S."/>
            <person name="Shirouzu T."/>
            <person name="Yoshinaga Y."/>
            <person name="Martin F.M."/>
            <person name="Grigoriev I.V."/>
            <person name="Hibbett D.S."/>
        </authorList>
    </citation>
    <scope>NUCLEOTIDE SEQUENCE [LARGE SCALE GENOMIC DNA]</scope>
    <source>
        <strain evidence="11 12">HHB12029</strain>
    </source>
</reference>
<dbReference type="Pfam" id="PF23243">
    <property type="entry name" value="HEAT_HEATR1"/>
    <property type="match status" value="1"/>
</dbReference>
<dbReference type="Pfam" id="PF08146">
    <property type="entry name" value="BP28CT"/>
    <property type="match status" value="1"/>
</dbReference>
<comment type="similarity">
    <text evidence="2 9">Belongs to the HEATR1/UTP10 family.</text>
</comment>
<evidence type="ECO:0000313" key="11">
    <source>
        <dbReference type="EMBL" id="KZV82033.1"/>
    </source>
</evidence>
<dbReference type="SUPFAM" id="SSF48371">
    <property type="entry name" value="ARM repeat"/>
    <property type="match status" value="2"/>
</dbReference>
<feature type="domain" description="BP28 C-terminal" evidence="10">
    <location>
        <begin position="1503"/>
        <end position="1647"/>
    </location>
</feature>
<dbReference type="InterPro" id="IPR040191">
    <property type="entry name" value="UTP10"/>
</dbReference>
<dbReference type="PANTHER" id="PTHR13457">
    <property type="entry name" value="BAP28"/>
    <property type="match status" value="1"/>
</dbReference>
<evidence type="ECO:0000256" key="7">
    <source>
        <dbReference type="ARBA" id="ARBA00023274"/>
    </source>
</evidence>
<dbReference type="STRING" id="1314781.A0A165C8U1"/>
<gene>
    <name evidence="11" type="ORF">EXIGLDRAFT_357306</name>
</gene>
<dbReference type="GO" id="GO:0045943">
    <property type="term" value="P:positive regulation of transcription by RNA polymerase I"/>
    <property type="evidence" value="ECO:0007669"/>
    <property type="project" value="TreeGrafter"/>
</dbReference>
<evidence type="ECO:0000256" key="4">
    <source>
        <dbReference type="ARBA" id="ARBA00022517"/>
    </source>
</evidence>
<evidence type="ECO:0000256" key="1">
    <source>
        <dbReference type="ARBA" id="ARBA00004604"/>
    </source>
</evidence>
<keyword evidence="7 9" id="KW-0687">Ribonucleoprotein</keyword>
<evidence type="ECO:0000256" key="5">
    <source>
        <dbReference type="ARBA" id="ARBA00022552"/>
    </source>
</evidence>
<keyword evidence="12" id="KW-1185">Reference proteome</keyword>
<comment type="subunit">
    <text evidence="9">Component of the ribosomal small subunit (SSU) processome.</text>
</comment>
<dbReference type="GO" id="GO:0030686">
    <property type="term" value="C:90S preribosome"/>
    <property type="evidence" value="ECO:0007669"/>
    <property type="project" value="TreeGrafter"/>
</dbReference>
<comment type="function">
    <text evidence="9">Involved in nucleolar processing of pre-18S ribosomal RNA.</text>
</comment>
<evidence type="ECO:0000313" key="12">
    <source>
        <dbReference type="Proteomes" id="UP000077266"/>
    </source>
</evidence>
<dbReference type="OrthoDB" id="31183at2759"/>
<keyword evidence="6 9" id="KW-0539">Nucleus</keyword>
<proteinExistence type="inferred from homology"/>
<protein>
    <recommendedName>
        <fullName evidence="3 9">U3 small nucleolar RNA-associated protein 10</fullName>
    </recommendedName>
</protein>
<evidence type="ECO:0000256" key="2">
    <source>
        <dbReference type="ARBA" id="ARBA00010559"/>
    </source>
</evidence>
<dbReference type="GO" id="GO:0032040">
    <property type="term" value="C:small-subunit processome"/>
    <property type="evidence" value="ECO:0007669"/>
    <property type="project" value="TreeGrafter"/>
</dbReference>
<evidence type="ECO:0000256" key="6">
    <source>
        <dbReference type="ARBA" id="ARBA00023242"/>
    </source>
</evidence>
<evidence type="ECO:0000256" key="9">
    <source>
        <dbReference type="RuleBase" id="RU367065"/>
    </source>
</evidence>
<dbReference type="GO" id="GO:0030515">
    <property type="term" value="F:snoRNA binding"/>
    <property type="evidence" value="ECO:0007669"/>
    <property type="project" value="TreeGrafter"/>
</dbReference>
<dbReference type="SMART" id="SM01036">
    <property type="entry name" value="BP28CT"/>
    <property type="match status" value="1"/>
</dbReference>
<dbReference type="InterPro" id="IPR056473">
    <property type="entry name" value="HEAT_Utp10/HEAT1"/>
</dbReference>
<organism evidence="11 12">
    <name type="scientific">Exidia glandulosa HHB12029</name>
    <dbReference type="NCBI Taxonomy" id="1314781"/>
    <lineage>
        <taxon>Eukaryota</taxon>
        <taxon>Fungi</taxon>
        <taxon>Dikarya</taxon>
        <taxon>Basidiomycota</taxon>
        <taxon>Agaricomycotina</taxon>
        <taxon>Agaricomycetes</taxon>
        <taxon>Auriculariales</taxon>
        <taxon>Exidiaceae</taxon>
        <taxon>Exidia</taxon>
    </lineage>
</organism>
<accession>A0A165C8U1</accession>
<dbReference type="FunCoup" id="A0A165C8U1">
    <property type="interactions" value="801"/>
</dbReference>
<comment type="subcellular location">
    <subcellularLocation>
        <location evidence="1 9">Nucleus</location>
        <location evidence="1 9">Nucleolus</location>
    </subcellularLocation>
</comment>
<sequence length="1776" mass="190000">MRKTSQVARFVASVLPEALKAQAVSDAVVSFNASVFLDFFSAADGGLKEETLAFLLPALVAPLSGGVKASNNCLVGSLLLLAALAQKCRLAQDATRSIIKSIVKAKKAVSPAQLQATLVAVTGPLEQLTDLPKGVVEALVANSDAFADTLQLDGSEKLFVPFCAMVLPTCEDNEAYAEALSAVVQAATAPASVINALGMLLFANAKSGTTVGTLLGAIKQRRPDVFAACVEESKTTLGDAAVDETVLALSMPGSKGKARMFVASSDADAAVRAAGVREMVQALSAGTADDEDAIRETLLTRIADPSPAVLEALYASPAVLLHENVDPLPAILAALQSTEDLPKAALKSHLSFVAAHGKPLDVERAFWPWLLRKKRAEMVWEILATGKKEGLGLLSGCAAVATASGEEDKIVNVTKRIAENVLAAPALEPQLAFLFQMAQEDEQHSALLALLVLRALLLQMTGEHQLALAARTVEACETRVAPQDWPSEFDEYIAESALFHAVAAKPSKASTIQRALASLLSIVSSIPAPTVTLDWFAPASTHRYVDIARNLYAIPSPSLRAAVMRARGGAALLFLFGVVLHDSAKVAAIKHAQAFITASVTGNNLKWDVQIVLPALLVALGDEDQAVRRAAAEAIPPHGGRDPKAVYGYDEVYGAQTELVQYLDWDDVSKFSKTLAEHKEHFVQDASFLPIFLQQAVEHQARESTQVGLHKQRVLCFLCSHAVACASPATKVALLRALEHVTDGAKACVIVPLLADVGVGSAEQSTAEERELAKLVASAYNAGAALALQEDSTLWTAYMDALERCGGDDAQTFSAFVKQVQKGLFAALDEERKLELVKFLLNVGVTSTSSDVYNSVKSTITVVVTDSKLLVSLLRQLRPGTSPSVEERASKRTKTTDASPEAGVQSLTLFVEAIVARKLPSSSELVVTLLDTLASLAEIPGKTYTQQLVMTALDTCADAGSSKGANSAGVRLDVLVDVIRSAENPQTLHQALLLFAKMAKLAPDSMVYNIMPVFTFMGSSVVHRDDSYSFHVVQKTLEMVVPVMVASLKTSNASGADLHLAARPLLKSLTDAAAHIPRHRRTMFFTQLVQILGPDDFLASVCLLLVDAHTKKAVRQSGDDLKNTLSLPLGVLGHFKTGQQLAALRDILSECQELVGVANSNAGAHSFLPQASIDQEASVSPPSAAKKQVHAVLLFAREAFFSLARVGKPGQDTALGAKIKECILLLLTLVTALQSQDDSRDIASVASSALVKLLSISPVQIFMASVLDILRTEQDPNSVLLRQALELLRDRVPQITLSARHQISEPMRELVGLVCTVLKSSVTPDPAGHILALRTLQAIAASSLPDEAPSLAESVVIVLQVGSNAALVEDSLSLFTLLTPKLGPRMVSHFRDVVEFCVNAANGVSDPSRQQHVQDALLALLTSLPLFWGNFELDKALSLALEHPLLYDHFRRQIAKRVPGTTLLPGLSRAWKVVFVESSSRRPPATALAFFDLVKRAIQAAAREEVSTHLKAVSALFLSALDLRNPQRSVNAEFSQGAEDSVIAAFLQLVIKLNEVAFTPVFRQLYDWAFGNGDLTASGARQITFSRVMASLLDTFKGLMDPYVILAMDGVVQILEACASRDAPDADLWLNTVVLVRKSLAVEDSAYWRDDRIRKFLPVLVSQIAVVPRMRLAEAEAQHKTTLAETFSALALSAGDSAALKDINLAILMQTRDDDAGVRLLALACADALWREHGVALQGFTAETETFIVECAEDDNDDVGKAARRLQKSVDAASMS</sequence>
<dbReference type="EMBL" id="KV426350">
    <property type="protein sequence ID" value="KZV82033.1"/>
    <property type="molecule type" value="Genomic_DNA"/>
</dbReference>
<keyword evidence="5 9" id="KW-0698">rRNA processing</keyword>
<keyword evidence="4 9" id="KW-0690">Ribosome biogenesis</keyword>
<dbReference type="GO" id="GO:0000462">
    <property type="term" value="P:maturation of SSU-rRNA from tricistronic rRNA transcript (SSU-rRNA, 5.8S rRNA, LSU-rRNA)"/>
    <property type="evidence" value="ECO:0007669"/>
    <property type="project" value="TreeGrafter"/>
</dbReference>
<dbReference type="PROSITE" id="PS50077">
    <property type="entry name" value="HEAT_REPEAT"/>
    <property type="match status" value="1"/>
</dbReference>
<dbReference type="InParanoid" id="A0A165C8U1"/>
<evidence type="ECO:0000256" key="8">
    <source>
        <dbReference type="PROSITE-ProRule" id="PRU00103"/>
    </source>
</evidence>
<dbReference type="InterPro" id="IPR016024">
    <property type="entry name" value="ARM-type_fold"/>
</dbReference>